<keyword evidence="3" id="KW-0378">Hydrolase</keyword>
<keyword evidence="4" id="KW-1015">Disulfide bond</keyword>
<dbReference type="SMART" id="SM01110">
    <property type="entry name" value="Cutinase"/>
    <property type="match status" value="1"/>
</dbReference>
<evidence type="ECO:0000256" key="5">
    <source>
        <dbReference type="SAM" id="MobiDB-lite"/>
    </source>
</evidence>
<proteinExistence type="inferred from homology"/>
<keyword evidence="6" id="KW-0732">Signal</keyword>
<accession>A0ABV2XIJ1</accession>
<name>A0ABV2XIJ1_9NOCA</name>
<evidence type="ECO:0000313" key="8">
    <source>
        <dbReference type="Proteomes" id="UP001550535"/>
    </source>
</evidence>
<dbReference type="Proteomes" id="UP001550535">
    <property type="component" value="Unassembled WGS sequence"/>
</dbReference>
<feature type="compositionally biased region" description="Polar residues" evidence="5">
    <location>
        <begin position="161"/>
        <end position="172"/>
    </location>
</feature>
<dbReference type="PANTHER" id="PTHR33630:SF9">
    <property type="entry name" value="CUTINASE 4"/>
    <property type="match status" value="1"/>
</dbReference>
<protein>
    <submittedName>
        <fullName evidence="7">Cutinase family protein</fullName>
    </submittedName>
</protein>
<dbReference type="EMBL" id="JBEYBR010000096">
    <property type="protein sequence ID" value="MEU2125705.1"/>
    <property type="molecule type" value="Genomic_DNA"/>
</dbReference>
<gene>
    <name evidence="7" type="ORF">ABZ507_28200</name>
</gene>
<dbReference type="InterPro" id="IPR029058">
    <property type="entry name" value="AB_hydrolase_fold"/>
</dbReference>
<dbReference type="Pfam" id="PF01083">
    <property type="entry name" value="Cutinase"/>
    <property type="match status" value="1"/>
</dbReference>
<dbReference type="RefSeq" id="WP_357810438.1">
    <property type="nucleotide sequence ID" value="NZ_JBEYBM010000033.1"/>
</dbReference>
<feature type="chain" id="PRO_5047143915" evidence="6">
    <location>
        <begin position="28"/>
        <end position="481"/>
    </location>
</feature>
<keyword evidence="2" id="KW-0719">Serine esterase</keyword>
<keyword evidence="8" id="KW-1185">Reference proteome</keyword>
<evidence type="ECO:0000256" key="2">
    <source>
        <dbReference type="ARBA" id="ARBA00022487"/>
    </source>
</evidence>
<reference evidence="7 8" key="1">
    <citation type="submission" date="2024-06" db="EMBL/GenBank/DDBJ databases">
        <title>The Natural Products Discovery Center: Release of the First 8490 Sequenced Strains for Exploring Actinobacteria Biosynthetic Diversity.</title>
        <authorList>
            <person name="Kalkreuter E."/>
            <person name="Kautsar S.A."/>
            <person name="Yang D."/>
            <person name="Bader C.D."/>
            <person name="Teijaro C.N."/>
            <person name="Fluegel L."/>
            <person name="Davis C.M."/>
            <person name="Simpson J.R."/>
            <person name="Lauterbach L."/>
            <person name="Steele A.D."/>
            <person name="Gui C."/>
            <person name="Meng S."/>
            <person name="Li G."/>
            <person name="Viehrig K."/>
            <person name="Ye F."/>
            <person name="Su P."/>
            <person name="Kiefer A.F."/>
            <person name="Nichols A."/>
            <person name="Cepeda A.J."/>
            <person name="Yan W."/>
            <person name="Fan B."/>
            <person name="Jiang Y."/>
            <person name="Adhikari A."/>
            <person name="Zheng C.-J."/>
            <person name="Schuster L."/>
            <person name="Cowan T.M."/>
            <person name="Smanski M.J."/>
            <person name="Chevrette M.G."/>
            <person name="De Carvalho L.P.S."/>
            <person name="Shen B."/>
        </authorList>
    </citation>
    <scope>NUCLEOTIDE SEQUENCE [LARGE SCALE GENOMIC DNA]</scope>
    <source>
        <strain evidence="7 8">NPDC019434</strain>
    </source>
</reference>
<dbReference type="InterPro" id="IPR000675">
    <property type="entry name" value="Cutinase/axe"/>
</dbReference>
<sequence>MHHNNSRLRRTARAALCAAIAATTVTAGVAAAEPTPDRTGTPCPRWTALLAPGTYETNPTTGGSAPGILTLLGESLTARYGSDIEIRTLAPSPGTGSVSGADLTAAVSGLCSDTRVVLAGYGQGAEVTGDLATTLGNNKGPIPASRVLAVALVADPRRDSTTAQLGTPVSGQGVTGPRSQGFGVLSDRVRTLCLEDDSYCSTTSESSPVLAAVSRTLAAATSATSTTAPTSTTSPTTTTRLPATTTSTPATSIGSASTGQISASQVLAQVVTVLRGLASFTANVPAIVADLAQLPGLITAGDVRGVHRVSGDLNNQFAPLVELADGLDLRLVERALALAAPLDTTGVATIAAEIVGVLAGLDISRIATDVGRAQEIAWTAVESLAGGDPVAAVLALTGLAPVAADLVSATAAAFTGQQFPTLTNTYTATTAGAGTAGSATGTGTAVPAAQDGHTATFDATGYNTAAPVLTDWIEQAIDRSK</sequence>
<organism evidence="7 8">
    <name type="scientific">Nocardia niwae</name>
    <dbReference type="NCBI Taxonomy" id="626084"/>
    <lineage>
        <taxon>Bacteria</taxon>
        <taxon>Bacillati</taxon>
        <taxon>Actinomycetota</taxon>
        <taxon>Actinomycetes</taxon>
        <taxon>Mycobacteriales</taxon>
        <taxon>Nocardiaceae</taxon>
        <taxon>Nocardia</taxon>
    </lineage>
</organism>
<feature type="signal peptide" evidence="6">
    <location>
        <begin position="1"/>
        <end position="27"/>
    </location>
</feature>
<evidence type="ECO:0000256" key="1">
    <source>
        <dbReference type="ARBA" id="ARBA00007534"/>
    </source>
</evidence>
<feature type="region of interest" description="Disordered" evidence="5">
    <location>
        <begin position="159"/>
        <end position="181"/>
    </location>
</feature>
<evidence type="ECO:0000256" key="6">
    <source>
        <dbReference type="SAM" id="SignalP"/>
    </source>
</evidence>
<comment type="similarity">
    <text evidence="1">Belongs to the cutinase family.</text>
</comment>
<dbReference type="Gene3D" id="3.40.50.1820">
    <property type="entry name" value="alpha/beta hydrolase"/>
    <property type="match status" value="1"/>
</dbReference>
<comment type="caution">
    <text evidence="7">The sequence shown here is derived from an EMBL/GenBank/DDBJ whole genome shotgun (WGS) entry which is preliminary data.</text>
</comment>
<evidence type="ECO:0000256" key="4">
    <source>
        <dbReference type="ARBA" id="ARBA00023157"/>
    </source>
</evidence>
<evidence type="ECO:0000256" key="3">
    <source>
        <dbReference type="ARBA" id="ARBA00022801"/>
    </source>
</evidence>
<feature type="region of interest" description="Disordered" evidence="5">
    <location>
        <begin position="221"/>
        <end position="256"/>
    </location>
</feature>
<dbReference type="SUPFAM" id="SSF53474">
    <property type="entry name" value="alpha/beta-Hydrolases"/>
    <property type="match status" value="1"/>
</dbReference>
<evidence type="ECO:0000313" key="7">
    <source>
        <dbReference type="EMBL" id="MEU2125705.1"/>
    </source>
</evidence>
<dbReference type="PANTHER" id="PTHR33630">
    <property type="entry name" value="CUTINASE RV1984C-RELATED-RELATED"/>
    <property type="match status" value="1"/>
</dbReference>